<dbReference type="InterPro" id="IPR001128">
    <property type="entry name" value="Cyt_P450"/>
</dbReference>
<evidence type="ECO:0000256" key="1">
    <source>
        <dbReference type="ARBA" id="ARBA00001971"/>
    </source>
</evidence>
<proteinExistence type="inferred from homology"/>
<dbReference type="OrthoDB" id="1470350at2759"/>
<dbReference type="EMBL" id="CAJVCH010233444">
    <property type="protein sequence ID" value="CAG7732544.1"/>
    <property type="molecule type" value="Genomic_DNA"/>
</dbReference>
<evidence type="ECO:0000256" key="11">
    <source>
        <dbReference type="ARBA" id="ARBA00023136"/>
    </source>
</evidence>
<evidence type="ECO:0000256" key="2">
    <source>
        <dbReference type="ARBA" id="ARBA00004524"/>
    </source>
</evidence>
<feature type="transmembrane region" description="Helical" evidence="12">
    <location>
        <begin position="12"/>
        <end position="33"/>
    </location>
</feature>
<comment type="similarity">
    <text evidence="4">Belongs to the cytochrome P450 family.</text>
</comment>
<keyword evidence="5" id="KW-0349">Heme</keyword>
<keyword evidence="14" id="KW-1185">Reference proteome</keyword>
<comment type="cofactor">
    <cofactor evidence="1">
        <name>heme</name>
        <dbReference type="ChEBI" id="CHEBI:30413"/>
    </cofactor>
</comment>
<evidence type="ECO:0000313" key="14">
    <source>
        <dbReference type="Proteomes" id="UP000708208"/>
    </source>
</evidence>
<evidence type="ECO:0000256" key="4">
    <source>
        <dbReference type="ARBA" id="ARBA00010617"/>
    </source>
</evidence>
<dbReference type="CDD" id="cd20628">
    <property type="entry name" value="CYP4"/>
    <property type="match status" value="1"/>
</dbReference>
<keyword evidence="9" id="KW-0560">Oxidoreductase</keyword>
<dbReference type="GO" id="GO:0016705">
    <property type="term" value="F:oxidoreductase activity, acting on paired donors, with incorporation or reduction of molecular oxygen"/>
    <property type="evidence" value="ECO:0007669"/>
    <property type="project" value="InterPro"/>
</dbReference>
<dbReference type="InterPro" id="IPR050196">
    <property type="entry name" value="Cytochrome_P450_Monoox"/>
</dbReference>
<dbReference type="PANTHER" id="PTHR24291:SF189">
    <property type="entry name" value="CYTOCHROME P450 4C3-RELATED"/>
    <property type="match status" value="1"/>
</dbReference>
<reference evidence="13" key="1">
    <citation type="submission" date="2021-06" db="EMBL/GenBank/DDBJ databases">
        <authorList>
            <person name="Hodson N. C."/>
            <person name="Mongue J. A."/>
            <person name="Jaron S. K."/>
        </authorList>
    </citation>
    <scope>NUCLEOTIDE SEQUENCE</scope>
</reference>
<keyword evidence="12" id="KW-1133">Transmembrane helix</keyword>
<dbReference type="PANTHER" id="PTHR24291">
    <property type="entry name" value="CYTOCHROME P450 FAMILY 4"/>
    <property type="match status" value="1"/>
</dbReference>
<dbReference type="AlphaFoldDB" id="A0A8J2P647"/>
<dbReference type="GO" id="GO:0004497">
    <property type="term" value="F:monooxygenase activity"/>
    <property type="evidence" value="ECO:0007669"/>
    <property type="project" value="InterPro"/>
</dbReference>
<gene>
    <name evidence="13" type="ORF">AFUS01_LOCUS21054</name>
</gene>
<sequence length="521" mass="60101">MSGNSFPGILNFFNWAWVVTTGLVAILYWAVFVHESRLDRMLKKFPSYKDYPVVGHTYMFFNPEDTMTVIDGWLKKYGKRCRMYFGSSLKMLVLSSPADFEKVATAPELINKSIFYDQMRDWLGDGLLISGGERWYTHRKLLTPAFHFKILENFQPIFDDHAKVLVNVLKKLEGRECEIHGIINRCTLDVICETAMGTKLNSLLDENNPFLRATSRESELIWMRWTKPWLQNSIIWNHLSKFGKEEKANRKVLHSFTAEVVKERKATFSPENASQFLQQSINDDDESGYFSAKKRFAFMDLLLNIQAAGEHDMTDEDIQAETDTFMFEGHGTTAAAISWAIYLLGLHPSHQAIVHEELDGVFGDDKTRQVESTDFPKLKYLEMCIKEALRLYPIVPLFARSVLQDFKLDENSIIPKGAMILFNAYSAHRDPDSFPEPEEYRPERFSLENTLNRHPYAYIPFSAGFRNCIGQKFAMGEIKTILANIFRNFQVQSLDTPDKIKPVAELILRAKNGIRTKFSPR</sequence>
<dbReference type="Proteomes" id="UP000708208">
    <property type="component" value="Unassembled WGS sequence"/>
</dbReference>
<dbReference type="Pfam" id="PF00067">
    <property type="entry name" value="p450"/>
    <property type="match status" value="1"/>
</dbReference>
<keyword evidence="6" id="KW-0479">Metal-binding</keyword>
<evidence type="ECO:0000256" key="6">
    <source>
        <dbReference type="ARBA" id="ARBA00022723"/>
    </source>
</evidence>
<keyword evidence="10" id="KW-0408">Iron</keyword>
<evidence type="ECO:0000256" key="12">
    <source>
        <dbReference type="SAM" id="Phobius"/>
    </source>
</evidence>
<keyword evidence="7" id="KW-0256">Endoplasmic reticulum</keyword>
<evidence type="ECO:0000256" key="10">
    <source>
        <dbReference type="ARBA" id="ARBA00023004"/>
    </source>
</evidence>
<comment type="subcellular location">
    <subcellularLocation>
        <location evidence="3">Endoplasmic reticulum membrane</location>
    </subcellularLocation>
    <subcellularLocation>
        <location evidence="2">Microsome membrane</location>
    </subcellularLocation>
</comment>
<accession>A0A8J2P647</accession>
<name>A0A8J2P647_9HEXA</name>
<evidence type="ECO:0000256" key="8">
    <source>
        <dbReference type="ARBA" id="ARBA00022848"/>
    </source>
</evidence>
<organism evidence="13 14">
    <name type="scientific">Allacma fusca</name>
    <dbReference type="NCBI Taxonomy" id="39272"/>
    <lineage>
        <taxon>Eukaryota</taxon>
        <taxon>Metazoa</taxon>
        <taxon>Ecdysozoa</taxon>
        <taxon>Arthropoda</taxon>
        <taxon>Hexapoda</taxon>
        <taxon>Collembola</taxon>
        <taxon>Symphypleona</taxon>
        <taxon>Sminthuridae</taxon>
        <taxon>Allacma</taxon>
    </lineage>
</organism>
<evidence type="ECO:0000256" key="7">
    <source>
        <dbReference type="ARBA" id="ARBA00022824"/>
    </source>
</evidence>
<evidence type="ECO:0000256" key="5">
    <source>
        <dbReference type="ARBA" id="ARBA00022617"/>
    </source>
</evidence>
<protein>
    <recommendedName>
        <fullName evidence="15">Cytochrome P450</fullName>
    </recommendedName>
</protein>
<evidence type="ECO:0000313" key="13">
    <source>
        <dbReference type="EMBL" id="CAG7732544.1"/>
    </source>
</evidence>
<keyword evidence="12" id="KW-0812">Transmembrane</keyword>
<evidence type="ECO:0000256" key="3">
    <source>
        <dbReference type="ARBA" id="ARBA00004586"/>
    </source>
</evidence>
<dbReference type="GO" id="GO:0005789">
    <property type="term" value="C:endoplasmic reticulum membrane"/>
    <property type="evidence" value="ECO:0007669"/>
    <property type="project" value="UniProtKB-SubCell"/>
</dbReference>
<evidence type="ECO:0008006" key="15">
    <source>
        <dbReference type="Google" id="ProtNLM"/>
    </source>
</evidence>
<keyword evidence="8" id="KW-0492">Microsome</keyword>
<dbReference type="GO" id="GO:0020037">
    <property type="term" value="F:heme binding"/>
    <property type="evidence" value="ECO:0007669"/>
    <property type="project" value="InterPro"/>
</dbReference>
<keyword evidence="11 12" id="KW-0472">Membrane</keyword>
<evidence type="ECO:0000256" key="9">
    <source>
        <dbReference type="ARBA" id="ARBA00023002"/>
    </source>
</evidence>
<dbReference type="GO" id="GO:0005506">
    <property type="term" value="F:iron ion binding"/>
    <property type="evidence" value="ECO:0007669"/>
    <property type="project" value="InterPro"/>
</dbReference>
<comment type="caution">
    <text evidence="13">The sequence shown here is derived from an EMBL/GenBank/DDBJ whole genome shotgun (WGS) entry which is preliminary data.</text>
</comment>